<proteinExistence type="inferred from homology"/>
<name>A0AAD7QLF5_9ASCO</name>
<evidence type="ECO:0000313" key="10">
    <source>
        <dbReference type="Proteomes" id="UP001217417"/>
    </source>
</evidence>
<gene>
    <name evidence="9" type="ORF">POJ06DRAFT_29914</name>
</gene>
<evidence type="ECO:0000256" key="3">
    <source>
        <dbReference type="ARBA" id="ARBA00022448"/>
    </source>
</evidence>
<dbReference type="GO" id="GO:0022857">
    <property type="term" value="F:transmembrane transporter activity"/>
    <property type="evidence" value="ECO:0007669"/>
    <property type="project" value="InterPro"/>
</dbReference>
<evidence type="ECO:0000256" key="4">
    <source>
        <dbReference type="ARBA" id="ARBA00022692"/>
    </source>
</evidence>
<dbReference type="InterPro" id="IPR036259">
    <property type="entry name" value="MFS_trans_sf"/>
</dbReference>
<dbReference type="InterPro" id="IPR011701">
    <property type="entry name" value="MFS"/>
</dbReference>
<feature type="transmembrane region" description="Helical" evidence="7">
    <location>
        <begin position="168"/>
        <end position="189"/>
    </location>
</feature>
<feature type="transmembrane region" description="Helical" evidence="7">
    <location>
        <begin position="438"/>
        <end position="458"/>
    </location>
</feature>
<keyword evidence="4 7" id="KW-0812">Transmembrane</keyword>
<evidence type="ECO:0000256" key="5">
    <source>
        <dbReference type="ARBA" id="ARBA00022989"/>
    </source>
</evidence>
<comment type="subcellular location">
    <subcellularLocation>
        <location evidence="1">Membrane</location>
        <topology evidence="1">Multi-pass membrane protein</topology>
    </subcellularLocation>
</comment>
<comment type="similarity">
    <text evidence="2">Belongs to the major facilitator superfamily. Monocarboxylate porter (TC 2.A.1.13) family.</text>
</comment>
<organism evidence="9 10">
    <name type="scientific">Lipomyces tetrasporus</name>
    <dbReference type="NCBI Taxonomy" id="54092"/>
    <lineage>
        <taxon>Eukaryota</taxon>
        <taxon>Fungi</taxon>
        <taxon>Dikarya</taxon>
        <taxon>Ascomycota</taxon>
        <taxon>Saccharomycotina</taxon>
        <taxon>Lipomycetes</taxon>
        <taxon>Lipomycetales</taxon>
        <taxon>Lipomycetaceae</taxon>
        <taxon>Lipomyces</taxon>
    </lineage>
</organism>
<sequence>MAVNLVSTDSQQFSVCESLSSNEKSRYSSEDGEKRDAGSYVSSVSTLDQEAGVPAAAGGRSSEILTIPDGGLEAWMTVLGAFFGLFGAFGWINAMGVFQKYYETHQLSTLSDSTISWISSLQIFFLLFSGLFIGHLFDCFGPRYLILFGTFLQVFGIMMTSISQTYFQILFCQAVVSPIGSAFTFHACISSAATWFNRKRAMVLGIVISGSSVGGLVFPIVIRHFSNHTTYGWTMRYCGFIILSLLLIANVTVKSMNKPSGWTPLNWSTFCKTFMDFNFIILTAGSFVIFLALFSPFTYVVSDATFHGVDAIMANYLVSILNGSSILGRIIPGVLADKFGRYNMYLIGIFLSGILTMALWIPAQSLIPLAVYVALYGFSSGTVVTLLPSCCGQISEVSQIGTRVGTIFGVIGFACLSGIPISGTIIQDGSRQMQWTSMKLFCGIMMLCGGLIVVFARLKLAQMRVFVKL</sequence>
<dbReference type="SUPFAM" id="SSF103473">
    <property type="entry name" value="MFS general substrate transporter"/>
    <property type="match status" value="1"/>
</dbReference>
<feature type="transmembrane region" description="Helical" evidence="7">
    <location>
        <begin position="369"/>
        <end position="392"/>
    </location>
</feature>
<evidence type="ECO:0000256" key="2">
    <source>
        <dbReference type="ARBA" id="ARBA00006727"/>
    </source>
</evidence>
<dbReference type="RefSeq" id="XP_056040798.1">
    <property type="nucleotide sequence ID" value="XM_056190671.1"/>
</dbReference>
<feature type="transmembrane region" description="Helical" evidence="7">
    <location>
        <begin position="314"/>
        <end position="332"/>
    </location>
</feature>
<feature type="transmembrane region" description="Helical" evidence="7">
    <location>
        <begin position="234"/>
        <end position="253"/>
    </location>
</feature>
<dbReference type="Gene3D" id="1.20.1250.20">
    <property type="entry name" value="MFS general substrate transporter like domains"/>
    <property type="match status" value="2"/>
</dbReference>
<dbReference type="InterPro" id="IPR050327">
    <property type="entry name" value="Proton-linked_MCT"/>
</dbReference>
<feature type="transmembrane region" description="Helical" evidence="7">
    <location>
        <begin position="344"/>
        <end position="363"/>
    </location>
</feature>
<dbReference type="PANTHER" id="PTHR11360:SF224">
    <property type="entry name" value="MAJOR FACILITATOR SUPERFAMILY (MFS) PROFILE DOMAIN-CONTAINING PROTEIN-RELATED"/>
    <property type="match status" value="1"/>
</dbReference>
<dbReference type="AlphaFoldDB" id="A0AAD7QLF5"/>
<dbReference type="InterPro" id="IPR020846">
    <property type="entry name" value="MFS_dom"/>
</dbReference>
<keyword evidence="6 7" id="KW-0472">Membrane</keyword>
<dbReference type="Proteomes" id="UP001217417">
    <property type="component" value="Unassembled WGS sequence"/>
</dbReference>
<feature type="transmembrane region" description="Helical" evidence="7">
    <location>
        <begin position="201"/>
        <end position="222"/>
    </location>
</feature>
<evidence type="ECO:0000259" key="8">
    <source>
        <dbReference type="PROSITE" id="PS50850"/>
    </source>
</evidence>
<accession>A0AAD7QLF5</accession>
<evidence type="ECO:0000256" key="7">
    <source>
        <dbReference type="SAM" id="Phobius"/>
    </source>
</evidence>
<keyword evidence="3" id="KW-0813">Transport</keyword>
<feature type="transmembrane region" description="Helical" evidence="7">
    <location>
        <begin position="274"/>
        <end position="294"/>
    </location>
</feature>
<feature type="domain" description="Major facilitator superfamily (MFS) profile" evidence="8">
    <location>
        <begin position="73"/>
        <end position="461"/>
    </location>
</feature>
<dbReference type="PANTHER" id="PTHR11360">
    <property type="entry name" value="MONOCARBOXYLATE TRANSPORTER"/>
    <property type="match status" value="1"/>
</dbReference>
<feature type="transmembrane region" description="Helical" evidence="7">
    <location>
        <begin position="114"/>
        <end position="137"/>
    </location>
</feature>
<comment type="caution">
    <text evidence="9">The sequence shown here is derived from an EMBL/GenBank/DDBJ whole genome shotgun (WGS) entry which is preliminary data.</text>
</comment>
<dbReference type="Pfam" id="PF07690">
    <property type="entry name" value="MFS_1"/>
    <property type="match status" value="1"/>
</dbReference>
<reference evidence="9" key="1">
    <citation type="submission" date="2023-03" db="EMBL/GenBank/DDBJ databases">
        <title>Near-Complete genome sequence of Lipomyces tetrasporous NRRL Y-64009, an oleaginous yeast capable of growing on lignocellulosic hydrolysates.</title>
        <authorList>
            <consortium name="Lawrence Berkeley National Laboratory"/>
            <person name="Jagtap S.S."/>
            <person name="Liu J.-J."/>
            <person name="Walukiewicz H.E."/>
            <person name="Pangilinan J."/>
            <person name="Lipzen A."/>
            <person name="Ahrendt S."/>
            <person name="Koriabine M."/>
            <person name="Cobaugh K."/>
            <person name="Salamov A."/>
            <person name="Yoshinaga Y."/>
            <person name="Ng V."/>
            <person name="Daum C."/>
            <person name="Grigoriev I.V."/>
            <person name="Slininger P.J."/>
            <person name="Dien B.S."/>
            <person name="Jin Y.-S."/>
            <person name="Rao C.V."/>
        </authorList>
    </citation>
    <scope>NUCLEOTIDE SEQUENCE</scope>
    <source>
        <strain evidence="9">NRRL Y-64009</strain>
    </source>
</reference>
<evidence type="ECO:0000256" key="6">
    <source>
        <dbReference type="ARBA" id="ARBA00023136"/>
    </source>
</evidence>
<evidence type="ECO:0000256" key="1">
    <source>
        <dbReference type="ARBA" id="ARBA00004141"/>
    </source>
</evidence>
<dbReference type="EMBL" id="JARPMG010000011">
    <property type="protein sequence ID" value="KAJ8097348.1"/>
    <property type="molecule type" value="Genomic_DNA"/>
</dbReference>
<feature type="transmembrane region" description="Helical" evidence="7">
    <location>
        <begin position="144"/>
        <end position="162"/>
    </location>
</feature>
<evidence type="ECO:0000313" key="9">
    <source>
        <dbReference type="EMBL" id="KAJ8097348.1"/>
    </source>
</evidence>
<protein>
    <submittedName>
        <fullName evidence="9">Major facilitator superfamily domain-containing protein</fullName>
    </submittedName>
</protein>
<feature type="transmembrane region" description="Helical" evidence="7">
    <location>
        <begin position="404"/>
        <end position="426"/>
    </location>
</feature>
<dbReference type="GeneID" id="80885837"/>
<keyword evidence="10" id="KW-1185">Reference proteome</keyword>
<feature type="transmembrane region" description="Helical" evidence="7">
    <location>
        <begin position="74"/>
        <end position="94"/>
    </location>
</feature>
<dbReference type="PROSITE" id="PS50850">
    <property type="entry name" value="MFS"/>
    <property type="match status" value="1"/>
</dbReference>
<keyword evidence="5 7" id="KW-1133">Transmembrane helix</keyword>
<dbReference type="GO" id="GO:0016020">
    <property type="term" value="C:membrane"/>
    <property type="evidence" value="ECO:0007669"/>
    <property type="project" value="UniProtKB-SubCell"/>
</dbReference>